<dbReference type="PANTHER" id="PTHR35796">
    <property type="entry name" value="HYPOTHETICAL CYTOSOLIC PROTEIN"/>
    <property type="match status" value="1"/>
</dbReference>
<dbReference type="InterPro" id="IPR011598">
    <property type="entry name" value="bHLH_dom"/>
</dbReference>
<dbReference type="SUPFAM" id="SSF81383">
    <property type="entry name" value="F-box domain"/>
    <property type="match status" value="1"/>
</dbReference>
<dbReference type="InterPro" id="IPR036047">
    <property type="entry name" value="F-box-like_dom_sf"/>
</dbReference>
<dbReference type="GO" id="GO:0046983">
    <property type="term" value="F:protein dimerization activity"/>
    <property type="evidence" value="ECO:0007669"/>
    <property type="project" value="InterPro"/>
</dbReference>
<accession>A0A8K1CBU9</accession>
<feature type="domain" description="BHLH" evidence="3">
    <location>
        <begin position="164"/>
        <end position="215"/>
    </location>
</feature>
<dbReference type="EMBL" id="SPLM01000109">
    <property type="protein sequence ID" value="TMW59945.1"/>
    <property type="molecule type" value="Genomic_DNA"/>
</dbReference>
<keyword evidence="5" id="KW-1185">Reference proteome</keyword>
<evidence type="ECO:0000256" key="2">
    <source>
        <dbReference type="SAM" id="MobiDB-lite"/>
    </source>
</evidence>
<feature type="compositionally biased region" description="Low complexity" evidence="2">
    <location>
        <begin position="299"/>
        <end position="310"/>
    </location>
</feature>
<sequence>MDGVSVSVRGTNEMLALWTAMRATADVMGGGTRNGVRSQRNDYDSAGVDTEEEEMEAEDDDVMRSFQTAHATTTMTSTAPTSSFFSSVTDLNAFMTQTQSSATDELQSSTFLEELLGSESDTFGSGMPHASSTTTPSVTHPPPSYCGTPHVSKLSAERLSQLEDNYERKKKRAKINRRDLNSRFTELMEILNLREDRKLNRAKILETAIEHIHKLTAELEAVKAQLDPNKLQTATRSNQFGASTQSQPRTKALPLPPHWPPHAIAVPTPVMWMPVLPAMSPHAQAPVRPVPMTARQRKAAMATSTASTAQAPPPRSSQDSVGPVRRVNLKRARVESTRTVPRHETSSMSGPIVSSNTTLMLLWTAREVPTLLAYCDAWSLCSVMATCRDLSLAARDTKLWAALCRHRWRLEDEDEDEIMQDARVLWREWHQSPHKLPHSLRSIITSGVHFASGRSKLIAVWGFLAHRSNGRTTRAVLVGGKAVVRQVVELYVVVQNLQTTASVRLTDELTVQSSSSAFRLINSDSRAHLTPHLLALNNTPCSSLDVRTIELFHGDLCAFSVFVECDGLDLEEQFLERVEGLTMPCEVWKNNRMERRVDVHAGSIERKQELIASTYAPTAKSTADTV</sequence>
<reference evidence="4" key="1">
    <citation type="submission" date="2019-03" db="EMBL/GenBank/DDBJ databases">
        <title>Long read genome sequence of the mycoparasitic Pythium oligandrum ATCC 38472 isolated from sugarbeet rhizosphere.</title>
        <authorList>
            <person name="Gaulin E."/>
        </authorList>
    </citation>
    <scope>NUCLEOTIDE SEQUENCE</scope>
    <source>
        <strain evidence="4">ATCC 38472_TT</strain>
    </source>
</reference>
<dbReference type="Proteomes" id="UP000794436">
    <property type="component" value="Unassembled WGS sequence"/>
</dbReference>
<feature type="coiled-coil region" evidence="1">
    <location>
        <begin position="152"/>
        <end position="225"/>
    </location>
</feature>
<dbReference type="PANTHER" id="PTHR35796:SF3">
    <property type="entry name" value="BHLH DOMAIN-CONTAINING PROTEIN"/>
    <property type="match status" value="1"/>
</dbReference>
<evidence type="ECO:0000256" key="1">
    <source>
        <dbReference type="SAM" id="Coils"/>
    </source>
</evidence>
<evidence type="ECO:0000313" key="4">
    <source>
        <dbReference type="EMBL" id="TMW59945.1"/>
    </source>
</evidence>
<feature type="region of interest" description="Disordered" evidence="2">
    <location>
        <begin position="29"/>
        <end position="61"/>
    </location>
</feature>
<comment type="caution">
    <text evidence="4">The sequence shown here is derived from an EMBL/GenBank/DDBJ whole genome shotgun (WGS) entry which is preliminary data.</text>
</comment>
<dbReference type="AlphaFoldDB" id="A0A8K1CBU9"/>
<dbReference type="Gene3D" id="4.10.280.10">
    <property type="entry name" value="Helix-loop-helix DNA-binding domain"/>
    <property type="match status" value="1"/>
</dbReference>
<dbReference type="PROSITE" id="PS50888">
    <property type="entry name" value="BHLH"/>
    <property type="match status" value="1"/>
</dbReference>
<name>A0A8K1CBU9_PYTOL</name>
<feature type="compositionally biased region" description="Acidic residues" evidence="2">
    <location>
        <begin position="49"/>
        <end position="61"/>
    </location>
</feature>
<feature type="region of interest" description="Disordered" evidence="2">
    <location>
        <begin position="123"/>
        <end position="143"/>
    </location>
</feature>
<dbReference type="Pfam" id="PF00010">
    <property type="entry name" value="HLH"/>
    <property type="match status" value="1"/>
</dbReference>
<dbReference type="InterPro" id="IPR036638">
    <property type="entry name" value="HLH_DNA-bd_sf"/>
</dbReference>
<proteinExistence type="predicted"/>
<dbReference type="SUPFAM" id="SSF47459">
    <property type="entry name" value="HLH, helix-loop-helix DNA-binding domain"/>
    <property type="match status" value="1"/>
</dbReference>
<dbReference type="OrthoDB" id="71963at2759"/>
<organism evidence="4 5">
    <name type="scientific">Pythium oligandrum</name>
    <name type="common">Mycoparasitic fungus</name>
    <dbReference type="NCBI Taxonomy" id="41045"/>
    <lineage>
        <taxon>Eukaryota</taxon>
        <taxon>Sar</taxon>
        <taxon>Stramenopiles</taxon>
        <taxon>Oomycota</taxon>
        <taxon>Peronosporomycetes</taxon>
        <taxon>Pythiales</taxon>
        <taxon>Pythiaceae</taxon>
        <taxon>Pythium</taxon>
    </lineage>
</organism>
<feature type="region of interest" description="Disordered" evidence="2">
    <location>
        <begin position="292"/>
        <end position="326"/>
    </location>
</feature>
<evidence type="ECO:0000313" key="5">
    <source>
        <dbReference type="Proteomes" id="UP000794436"/>
    </source>
</evidence>
<protein>
    <recommendedName>
        <fullName evidence="3">BHLH domain-containing protein</fullName>
    </recommendedName>
</protein>
<gene>
    <name evidence="4" type="ORF">Poli38472_005014</name>
</gene>
<keyword evidence="1" id="KW-0175">Coiled coil</keyword>
<dbReference type="SMART" id="SM00353">
    <property type="entry name" value="HLH"/>
    <property type="match status" value="1"/>
</dbReference>
<evidence type="ECO:0000259" key="3">
    <source>
        <dbReference type="PROSITE" id="PS50888"/>
    </source>
</evidence>